<name>A0A8X6WXT8_9ARAC</name>
<proteinExistence type="predicted"/>
<sequence length="391" mass="44621">MRNQSVADVSKSRRHSSVATLPVREPPQIEKPLSNVSKTLNTSVKRSQRHKESTPKNDVLYSKSAKQSLIKKNIEIVDLSSDSRSEKSPADEEVCRRSTEIYQQKLKGQEKSPFKTTRRIPLTLVKDVRQEKSPSKPEQSPVATVSTNEEAGRESHGDALMGINESSPFLPDPKDKRVSKRRECNLVITTAEIHNEEGPLRIKPSVTRKKILVSKNQSCIYYGPEMIEVHESIEIPQREQKKDETFKNISNNIENLNRNAEHCPVTRGIFRNSVYHLRPKHSSSVLEEPSVKRKRPRATVEHFEPEETPSESEQSPVKKGKTRINTGLYHKKSASKVRPSRSENNNEEPLRIKPSVTKKRYADSSVKRVRNMLTRPVAMYESSMTHLGRHL</sequence>
<feature type="region of interest" description="Disordered" evidence="1">
    <location>
        <begin position="281"/>
        <end position="364"/>
    </location>
</feature>
<dbReference type="AlphaFoldDB" id="A0A8X6WXT8"/>
<evidence type="ECO:0000313" key="2">
    <source>
        <dbReference type="EMBL" id="GFY43318.1"/>
    </source>
</evidence>
<feature type="region of interest" description="Disordered" evidence="1">
    <location>
        <begin position="127"/>
        <end position="176"/>
    </location>
</feature>
<comment type="caution">
    <text evidence="2">The sequence shown here is derived from an EMBL/GenBank/DDBJ whole genome shotgun (WGS) entry which is preliminary data.</text>
</comment>
<feature type="compositionally biased region" description="Polar residues" evidence="1">
    <location>
        <begin position="136"/>
        <end position="149"/>
    </location>
</feature>
<accession>A0A8X6WXT8</accession>
<gene>
    <name evidence="2" type="ORF">TNIN_488371</name>
</gene>
<evidence type="ECO:0000256" key="1">
    <source>
        <dbReference type="SAM" id="MobiDB-lite"/>
    </source>
</evidence>
<protein>
    <submittedName>
        <fullName evidence="2">Uncharacterized protein</fullName>
    </submittedName>
</protein>
<reference evidence="2" key="1">
    <citation type="submission" date="2020-08" db="EMBL/GenBank/DDBJ databases">
        <title>Multicomponent nature underlies the extraordinary mechanical properties of spider dragline silk.</title>
        <authorList>
            <person name="Kono N."/>
            <person name="Nakamura H."/>
            <person name="Mori M."/>
            <person name="Yoshida Y."/>
            <person name="Ohtoshi R."/>
            <person name="Malay A.D."/>
            <person name="Moran D.A.P."/>
            <person name="Tomita M."/>
            <person name="Numata K."/>
            <person name="Arakawa K."/>
        </authorList>
    </citation>
    <scope>NUCLEOTIDE SEQUENCE</scope>
</reference>
<keyword evidence="3" id="KW-1185">Reference proteome</keyword>
<feature type="compositionally biased region" description="Basic residues" evidence="1">
    <location>
        <begin position="329"/>
        <end position="339"/>
    </location>
</feature>
<organism evidence="2 3">
    <name type="scientific">Trichonephila inaurata madagascariensis</name>
    <dbReference type="NCBI Taxonomy" id="2747483"/>
    <lineage>
        <taxon>Eukaryota</taxon>
        <taxon>Metazoa</taxon>
        <taxon>Ecdysozoa</taxon>
        <taxon>Arthropoda</taxon>
        <taxon>Chelicerata</taxon>
        <taxon>Arachnida</taxon>
        <taxon>Araneae</taxon>
        <taxon>Araneomorphae</taxon>
        <taxon>Entelegynae</taxon>
        <taxon>Araneoidea</taxon>
        <taxon>Nephilidae</taxon>
        <taxon>Trichonephila</taxon>
        <taxon>Trichonephila inaurata</taxon>
    </lineage>
</organism>
<feature type="compositionally biased region" description="Polar residues" evidence="1">
    <location>
        <begin position="34"/>
        <end position="45"/>
    </location>
</feature>
<dbReference type="Proteomes" id="UP000886998">
    <property type="component" value="Unassembled WGS sequence"/>
</dbReference>
<evidence type="ECO:0000313" key="3">
    <source>
        <dbReference type="Proteomes" id="UP000886998"/>
    </source>
</evidence>
<dbReference type="EMBL" id="BMAV01003600">
    <property type="protein sequence ID" value="GFY43318.1"/>
    <property type="molecule type" value="Genomic_DNA"/>
</dbReference>
<feature type="region of interest" description="Disordered" evidence="1">
    <location>
        <begin position="1"/>
        <end position="65"/>
    </location>
</feature>